<proteinExistence type="predicted"/>
<reference evidence="1 2" key="1">
    <citation type="submission" date="2013-12" db="EMBL/GenBank/DDBJ databases">
        <title>Annotated genome of Streptomyces scopuliridis.</title>
        <authorList>
            <person name="Olson J.B."/>
        </authorList>
    </citation>
    <scope>NUCLEOTIDE SEQUENCE [LARGE SCALE GENOMIC DNA]</scope>
    <source>
        <strain evidence="1 2">RB72</strain>
    </source>
</reference>
<dbReference type="RefSeq" id="WP_338119909.1">
    <property type="nucleotide sequence ID" value="NZ_AZSP01000138.1"/>
</dbReference>
<evidence type="ECO:0000313" key="2">
    <source>
        <dbReference type="Proteomes" id="UP000245992"/>
    </source>
</evidence>
<protein>
    <submittedName>
        <fullName evidence="1">Uncharacterized protein</fullName>
    </submittedName>
</protein>
<name>A0A2T7T8L1_9ACTN</name>
<evidence type="ECO:0000313" key="1">
    <source>
        <dbReference type="EMBL" id="PVE11431.1"/>
    </source>
</evidence>
<organism evidence="1 2">
    <name type="scientific">Streptomyces scopuliridis RB72</name>
    <dbReference type="NCBI Taxonomy" id="1440053"/>
    <lineage>
        <taxon>Bacteria</taxon>
        <taxon>Bacillati</taxon>
        <taxon>Actinomycetota</taxon>
        <taxon>Actinomycetes</taxon>
        <taxon>Kitasatosporales</taxon>
        <taxon>Streptomycetaceae</taxon>
        <taxon>Streptomyces</taxon>
    </lineage>
</organism>
<dbReference type="Proteomes" id="UP000245992">
    <property type="component" value="Unassembled WGS sequence"/>
</dbReference>
<dbReference type="AlphaFoldDB" id="A0A2T7T8L1"/>
<keyword evidence="2" id="KW-1185">Reference proteome</keyword>
<gene>
    <name evidence="1" type="ORF">Y717_04230</name>
</gene>
<sequence length="42" mass="4969">MQRQTDAFRKNRSMYQVAEPLINFDHAIVRPKIAMLWPKLPG</sequence>
<accession>A0A2T7T8L1</accession>
<comment type="caution">
    <text evidence="1">The sequence shown here is derived from an EMBL/GenBank/DDBJ whole genome shotgun (WGS) entry which is preliminary data.</text>
</comment>
<dbReference type="EMBL" id="AZSP01000138">
    <property type="protein sequence ID" value="PVE11431.1"/>
    <property type="molecule type" value="Genomic_DNA"/>
</dbReference>